<dbReference type="EMBL" id="CP101751">
    <property type="protein sequence ID" value="UUC46715.1"/>
    <property type="molecule type" value="Genomic_DNA"/>
</dbReference>
<name>A0ABY5IWQ6_9FLAO</name>
<dbReference type="RefSeq" id="WP_256552372.1">
    <property type="nucleotide sequence ID" value="NZ_CP101751.1"/>
</dbReference>
<evidence type="ECO:0000313" key="2">
    <source>
        <dbReference type="Proteomes" id="UP001059844"/>
    </source>
</evidence>
<protein>
    <submittedName>
        <fullName evidence="1">Uncharacterized protein</fullName>
    </submittedName>
</protein>
<gene>
    <name evidence="1" type="ORF">NOX80_05825</name>
</gene>
<reference evidence="1" key="1">
    <citation type="submission" date="2022-07" db="EMBL/GenBank/DDBJ databases">
        <title>Isolation, identification, and degradation of a PFOSA degrading strain from sewage treatment plant.</title>
        <authorList>
            <person name="Zhang L."/>
            <person name="Huo Y."/>
        </authorList>
    </citation>
    <scope>NUCLEOTIDE SEQUENCE</scope>
    <source>
        <strain evidence="1">C1</strain>
    </source>
</reference>
<dbReference type="Proteomes" id="UP001059844">
    <property type="component" value="Chromosome"/>
</dbReference>
<keyword evidence="2" id="KW-1185">Reference proteome</keyword>
<proteinExistence type="predicted"/>
<evidence type="ECO:0000313" key="1">
    <source>
        <dbReference type="EMBL" id="UUC46715.1"/>
    </source>
</evidence>
<sequence>MELYTDYKSARSGVIGQSLTEYSFLDEQGNGVVGAQIDGSDVSGINFLNQEIINNSELTIFNYMPNAVGGADYDFKTRDVNDRPEGMSRNQYSYRGMLFQNVDGFSQGNNGTTVFASARDFGNVAAGYVAGNAGQPWRVSRLGFDGLQSWQEKGIATEGRPTQMAQKVGHNVGSANFSRRYQNQLNQIRAAKAKNTLLGPK</sequence>
<accession>A0ABY5IWQ6</accession>
<organism evidence="1 2">
    <name type="scientific">Flavobacterium cerinum</name>
    <dbReference type="NCBI Taxonomy" id="2502784"/>
    <lineage>
        <taxon>Bacteria</taxon>
        <taxon>Pseudomonadati</taxon>
        <taxon>Bacteroidota</taxon>
        <taxon>Flavobacteriia</taxon>
        <taxon>Flavobacteriales</taxon>
        <taxon>Flavobacteriaceae</taxon>
        <taxon>Flavobacterium</taxon>
    </lineage>
</organism>